<keyword evidence="5" id="KW-1185">Reference proteome</keyword>
<feature type="domain" description="Vitellogenin" evidence="3">
    <location>
        <begin position="87"/>
        <end position="241"/>
    </location>
</feature>
<dbReference type="GO" id="GO:0005319">
    <property type="term" value="F:lipid transporter activity"/>
    <property type="evidence" value="ECO:0007669"/>
    <property type="project" value="InterPro"/>
</dbReference>
<dbReference type="EMBL" id="GL447247">
    <property type="protein sequence ID" value="EFN86749.1"/>
    <property type="molecule type" value="Genomic_DNA"/>
</dbReference>
<sequence length="846" mass="97507">MDSYYVIPFFLAVHMPESLYDDDVSPEYTFEARFTATTYEKQSQPNETSLDPHSSGTAQAKEILKSRHTLTLKIKCRTYTLNALFCHKSSHKQQPSEAETLEWLEDNYRKTIFQVRFNDSGTIDYAIEKSDNDTEQFLLNMYRSIGTQLSIGAKIDFNRENMIFKTRERSVIGTCPTVFKIKRQRTVKNVTRVLEKDMSLSLPDDYDLKENEVIRVFKWRNVPSCYETVIYMFGSIFWREFYSKYIEKNPSDRGVKVQSTQIPGEQKEMQILTVVPFLIGVTSVLDVLADEPHLESSYEYNYQVNMTSNFQYYGYSGWIRSSNDTHLSLNILCSDVQLKSMICYIERCNEMEPAPLRILESGQLLYDINHYILCNNRVPFKIMIGTARINTYIVDRHSIPKELINIYRSITNQLIIGVNINMMNDMMNETFMMNERSNIAICPTSYAVSVFSVEPSTANLNIVPIPLVNLDLRKGTMIIEKQLIISECIAVSNYSFSAGLWPEFVPKTTNTTALSDRGVKVQSTQIPGEQKEMQILTVVPFLIGMKILDVPAEEANLKLSYEYNYEVHMTSDFHQYGSDGMYEKRNDTLLSLNFLCSDVQHESMMCYIEPCNEIQPTPRKNLESQQLLYMAPINPSVFYRNSVPFKIMFGAKGIDGYIVERRSVPKQLMNIYRSIANQLSIGFNINDTVSKTFKLNERSNVADCPTRYEISVESSRAKRNIVLVPLVNLDFQKGMTVISKQRIISECFVTSNYSFSAGIWPEFVPKAAKVATLVHTSSWIHLSAHEIKSETTNIFNFYNQSNYRVGFVRERVNLELKSYRNISPVHIPVINKFNTVELDIFNDNVL</sequence>
<reference evidence="4 5" key="1">
    <citation type="journal article" date="2010" name="Science">
        <title>Genomic comparison of the ants Camponotus floridanus and Harpegnathos saltator.</title>
        <authorList>
            <person name="Bonasio R."/>
            <person name="Zhang G."/>
            <person name="Ye C."/>
            <person name="Mutti N.S."/>
            <person name="Fang X."/>
            <person name="Qin N."/>
            <person name="Donahue G."/>
            <person name="Yang P."/>
            <person name="Li Q."/>
            <person name="Li C."/>
            <person name="Zhang P."/>
            <person name="Huang Z."/>
            <person name="Berger S.L."/>
            <person name="Reinberg D."/>
            <person name="Wang J."/>
            <person name="Liebig J."/>
        </authorList>
    </citation>
    <scope>NUCLEOTIDE SEQUENCE [LARGE SCALE GENOMIC DNA]</scope>
    <source>
        <strain evidence="4 5">R22 G/1</strain>
    </source>
</reference>
<protein>
    <recommendedName>
        <fullName evidence="3">Vitellogenin domain-containing protein</fullName>
    </recommendedName>
</protein>
<dbReference type="Pfam" id="PF01347">
    <property type="entry name" value="Vitellogenin_N"/>
    <property type="match status" value="2"/>
</dbReference>
<dbReference type="InterPro" id="IPR001747">
    <property type="entry name" value="Vitellogenin_N"/>
</dbReference>
<proteinExistence type="predicted"/>
<dbReference type="InterPro" id="IPR015819">
    <property type="entry name" value="Lipid_transp_b-sht_shell"/>
</dbReference>
<dbReference type="InterPro" id="IPR015816">
    <property type="entry name" value="Vitellinogen_b-sht_N"/>
</dbReference>
<dbReference type="AlphaFoldDB" id="E2BC24"/>
<dbReference type="InParanoid" id="E2BC24"/>
<keyword evidence="1" id="KW-0732">Signal</keyword>
<dbReference type="Proteomes" id="UP000008237">
    <property type="component" value="Unassembled WGS sequence"/>
</dbReference>
<evidence type="ECO:0000313" key="4">
    <source>
        <dbReference type="EMBL" id="EFN86749.1"/>
    </source>
</evidence>
<evidence type="ECO:0000259" key="3">
    <source>
        <dbReference type="Pfam" id="PF01347"/>
    </source>
</evidence>
<feature type="domain" description="Vitellogenin" evidence="3">
    <location>
        <begin position="560"/>
        <end position="831"/>
    </location>
</feature>
<organism evidence="5">
    <name type="scientific">Harpegnathos saltator</name>
    <name type="common">Jerdon's jumping ant</name>
    <dbReference type="NCBI Taxonomy" id="610380"/>
    <lineage>
        <taxon>Eukaryota</taxon>
        <taxon>Metazoa</taxon>
        <taxon>Ecdysozoa</taxon>
        <taxon>Arthropoda</taxon>
        <taxon>Hexapoda</taxon>
        <taxon>Insecta</taxon>
        <taxon>Pterygota</taxon>
        <taxon>Neoptera</taxon>
        <taxon>Endopterygota</taxon>
        <taxon>Hymenoptera</taxon>
        <taxon>Apocrita</taxon>
        <taxon>Aculeata</taxon>
        <taxon>Formicoidea</taxon>
        <taxon>Formicidae</taxon>
        <taxon>Ponerinae</taxon>
        <taxon>Ponerini</taxon>
        <taxon>Harpegnathos</taxon>
    </lineage>
</organism>
<evidence type="ECO:0000313" key="5">
    <source>
        <dbReference type="Proteomes" id="UP000008237"/>
    </source>
</evidence>
<evidence type="ECO:0000256" key="1">
    <source>
        <dbReference type="ARBA" id="ARBA00022729"/>
    </source>
</evidence>
<accession>E2BC24</accession>
<name>E2BC24_HARSA</name>
<dbReference type="Gene3D" id="2.30.230.10">
    <property type="entry name" value="Lipovitellin, beta-sheet shell regions, chain A"/>
    <property type="match status" value="2"/>
</dbReference>
<evidence type="ECO:0000256" key="2">
    <source>
        <dbReference type="SAM" id="MobiDB-lite"/>
    </source>
</evidence>
<gene>
    <name evidence="4" type="ORF">EAI_15087</name>
</gene>
<feature type="region of interest" description="Disordered" evidence="2">
    <location>
        <begin position="39"/>
        <end position="58"/>
    </location>
</feature>
<dbReference type="OrthoDB" id="7699294at2759"/>
<dbReference type="SUPFAM" id="SSF56968">
    <property type="entry name" value="Lipovitellin-phosvitin complex, beta-sheet shell regions"/>
    <property type="match status" value="2"/>
</dbReference>